<protein>
    <submittedName>
        <fullName evidence="2">Uncharacterized protein</fullName>
    </submittedName>
</protein>
<evidence type="ECO:0000256" key="1">
    <source>
        <dbReference type="SAM" id="MobiDB-lite"/>
    </source>
</evidence>
<feature type="region of interest" description="Disordered" evidence="1">
    <location>
        <begin position="43"/>
        <end position="64"/>
    </location>
</feature>
<dbReference type="AlphaFoldDB" id="A0A0P1BP11"/>
<proteinExistence type="predicted"/>
<dbReference type="EMBL" id="CCYA01000275">
    <property type="protein sequence ID" value="CEH18550.1"/>
    <property type="molecule type" value="Genomic_DNA"/>
</dbReference>
<reference evidence="2 3" key="1">
    <citation type="submission" date="2014-09" db="EMBL/GenBank/DDBJ databases">
        <authorList>
            <person name="Magalhaes I.L.F."/>
            <person name="Oliveira U."/>
            <person name="Santos F.R."/>
            <person name="Vidigal T.H.D.A."/>
            <person name="Brescovit A.D."/>
            <person name="Santos A.J."/>
        </authorList>
    </citation>
    <scope>NUCLEOTIDE SEQUENCE [LARGE SCALE GENOMIC DNA]</scope>
</reference>
<organism evidence="2 3">
    <name type="scientific">Ceraceosorus bombacis</name>
    <dbReference type="NCBI Taxonomy" id="401625"/>
    <lineage>
        <taxon>Eukaryota</taxon>
        <taxon>Fungi</taxon>
        <taxon>Dikarya</taxon>
        <taxon>Basidiomycota</taxon>
        <taxon>Ustilaginomycotina</taxon>
        <taxon>Exobasidiomycetes</taxon>
        <taxon>Ceraceosorales</taxon>
        <taxon>Ceraceosoraceae</taxon>
        <taxon>Ceraceosorus</taxon>
    </lineage>
</organism>
<name>A0A0P1BP11_9BASI</name>
<accession>A0A0P1BP11</accession>
<feature type="region of interest" description="Disordered" evidence="1">
    <location>
        <begin position="1"/>
        <end position="25"/>
    </location>
</feature>
<dbReference type="Proteomes" id="UP000054845">
    <property type="component" value="Unassembled WGS sequence"/>
</dbReference>
<feature type="compositionally biased region" description="Basic and acidic residues" evidence="1">
    <location>
        <begin position="43"/>
        <end position="55"/>
    </location>
</feature>
<evidence type="ECO:0000313" key="2">
    <source>
        <dbReference type="EMBL" id="CEH18550.1"/>
    </source>
</evidence>
<evidence type="ECO:0000313" key="3">
    <source>
        <dbReference type="Proteomes" id="UP000054845"/>
    </source>
</evidence>
<sequence>MDPEAGVECDGSSVEGTKRRGSGDPWWCGHGALSAVLREARSKGRRYECDSEGHKTMQQRKGVK</sequence>
<keyword evidence="3" id="KW-1185">Reference proteome</keyword>